<comment type="similarity">
    <text evidence="3">Belongs to the skp family.</text>
</comment>
<dbReference type="PANTHER" id="PTHR35089">
    <property type="entry name" value="CHAPERONE PROTEIN SKP"/>
    <property type="match status" value="1"/>
</dbReference>
<evidence type="ECO:0000256" key="2">
    <source>
        <dbReference type="ARBA" id="ARBA00022729"/>
    </source>
</evidence>
<dbReference type="InterPro" id="IPR005632">
    <property type="entry name" value="Chaperone_Skp"/>
</dbReference>
<dbReference type="PANTHER" id="PTHR35089:SF1">
    <property type="entry name" value="CHAPERONE PROTEIN SKP"/>
    <property type="match status" value="1"/>
</dbReference>
<dbReference type="PIRSF" id="PIRSF002094">
    <property type="entry name" value="OMP26_Skp"/>
    <property type="match status" value="1"/>
</dbReference>
<reference evidence="6" key="1">
    <citation type="submission" date="2018-04" db="EMBL/GenBank/DDBJ databases">
        <authorList>
            <person name="Go L.Y."/>
            <person name="Mitchell J.A."/>
        </authorList>
    </citation>
    <scope>NUCLEOTIDE SEQUENCE</scope>
    <source>
        <strain evidence="6">ARTV</strain>
    </source>
</reference>
<keyword evidence="4" id="KW-0175">Coiled coil</keyword>
<organism evidence="6">
    <name type="scientific">Arsenophonus endosymbiont of Trialeurodes vaporariorum</name>
    <dbReference type="NCBI Taxonomy" id="235567"/>
    <lineage>
        <taxon>Bacteria</taxon>
        <taxon>Pseudomonadati</taxon>
        <taxon>Pseudomonadota</taxon>
        <taxon>Gammaproteobacteria</taxon>
        <taxon>Enterobacterales</taxon>
        <taxon>Morganellaceae</taxon>
        <taxon>Arsenophonus</taxon>
    </lineage>
</organism>
<dbReference type="SUPFAM" id="SSF111384">
    <property type="entry name" value="OmpH-like"/>
    <property type="match status" value="1"/>
</dbReference>
<evidence type="ECO:0000256" key="4">
    <source>
        <dbReference type="SAM" id="Coils"/>
    </source>
</evidence>
<dbReference type="AlphaFoldDB" id="A0A3B0MHD9"/>
<dbReference type="GO" id="GO:0050821">
    <property type="term" value="P:protein stabilization"/>
    <property type="evidence" value="ECO:0007669"/>
    <property type="project" value="TreeGrafter"/>
</dbReference>
<feature type="coiled-coil region" evidence="4">
    <location>
        <begin position="44"/>
        <end position="111"/>
    </location>
</feature>
<proteinExistence type="inferred from homology"/>
<gene>
    <name evidence="6" type="primary">skp</name>
    <name evidence="6" type="ORF">ARTV_0471</name>
</gene>
<evidence type="ECO:0000256" key="3">
    <source>
        <dbReference type="PIRNR" id="PIRNR002094"/>
    </source>
</evidence>
<dbReference type="Gene3D" id="3.30.910.20">
    <property type="entry name" value="Skp domain"/>
    <property type="match status" value="2"/>
</dbReference>
<dbReference type="SMART" id="SM00935">
    <property type="entry name" value="OmpH"/>
    <property type="match status" value="1"/>
</dbReference>
<name>A0A3B0MHD9_9GAMM</name>
<sequence length="163" mass="18353" precursor="true">MKKLLCAAGLGLILSVSASAYAEKVAVINVGEVFQSIATSKAVTKQLEKEFKGRVNELQNMEKDLQARAEKLQKSAAKPNEKDLQAFEAKRKDFLQKAQQFEQDNQRRQQEERNKILQTIKTATKAVAEKERYDVVVDVNAVLYPENSSSLKNITDLVIKKVK</sequence>
<feature type="chain" id="PRO_5017449878" description="Chaperone protein Skp" evidence="5">
    <location>
        <begin position="23"/>
        <end position="163"/>
    </location>
</feature>
<feature type="signal peptide" evidence="5">
    <location>
        <begin position="1"/>
        <end position="22"/>
    </location>
</feature>
<protein>
    <recommendedName>
        <fullName evidence="1">Chaperone protein Skp</fullName>
    </recommendedName>
</protein>
<dbReference type="GO" id="GO:0051082">
    <property type="term" value="F:unfolded protein binding"/>
    <property type="evidence" value="ECO:0007669"/>
    <property type="project" value="InterPro"/>
</dbReference>
<dbReference type="GO" id="GO:0005829">
    <property type="term" value="C:cytosol"/>
    <property type="evidence" value="ECO:0007669"/>
    <property type="project" value="TreeGrafter"/>
</dbReference>
<evidence type="ECO:0000256" key="1">
    <source>
        <dbReference type="ARBA" id="ARBA00018026"/>
    </source>
</evidence>
<evidence type="ECO:0000313" key="6">
    <source>
        <dbReference type="EMBL" id="SSW94824.1"/>
    </source>
</evidence>
<dbReference type="Pfam" id="PF03938">
    <property type="entry name" value="OmpH"/>
    <property type="match status" value="1"/>
</dbReference>
<dbReference type="EMBL" id="UFQR01000002">
    <property type="protein sequence ID" value="SSW94824.1"/>
    <property type="molecule type" value="Genomic_DNA"/>
</dbReference>
<dbReference type="InterPro" id="IPR024930">
    <property type="entry name" value="Skp_dom_sf"/>
</dbReference>
<keyword evidence="2 5" id="KW-0732">Signal</keyword>
<accession>A0A3B0MHD9</accession>
<evidence type="ECO:0000256" key="5">
    <source>
        <dbReference type="SAM" id="SignalP"/>
    </source>
</evidence>